<evidence type="ECO:0000256" key="1">
    <source>
        <dbReference type="SAM" id="MobiDB-lite"/>
    </source>
</evidence>
<organism evidence="2 3">
    <name type="scientific">Rotaria magnacalcarata</name>
    <dbReference type="NCBI Taxonomy" id="392030"/>
    <lineage>
        <taxon>Eukaryota</taxon>
        <taxon>Metazoa</taxon>
        <taxon>Spiralia</taxon>
        <taxon>Gnathifera</taxon>
        <taxon>Rotifera</taxon>
        <taxon>Eurotatoria</taxon>
        <taxon>Bdelloidea</taxon>
        <taxon>Philodinida</taxon>
        <taxon>Philodinidae</taxon>
        <taxon>Rotaria</taxon>
    </lineage>
</organism>
<comment type="caution">
    <text evidence="2">The sequence shown here is derived from an EMBL/GenBank/DDBJ whole genome shotgun (WGS) entry which is preliminary data.</text>
</comment>
<evidence type="ECO:0000313" key="3">
    <source>
        <dbReference type="Proteomes" id="UP000681720"/>
    </source>
</evidence>
<reference evidence="2" key="1">
    <citation type="submission" date="2021-02" db="EMBL/GenBank/DDBJ databases">
        <authorList>
            <person name="Nowell W R."/>
        </authorList>
    </citation>
    <scope>NUCLEOTIDE SEQUENCE</scope>
</reference>
<feature type="non-terminal residue" evidence="2">
    <location>
        <position position="1"/>
    </location>
</feature>
<proteinExistence type="predicted"/>
<feature type="compositionally biased region" description="Low complexity" evidence="1">
    <location>
        <begin position="27"/>
        <end position="52"/>
    </location>
</feature>
<dbReference type="Proteomes" id="UP000681720">
    <property type="component" value="Unassembled WGS sequence"/>
</dbReference>
<accession>A0A8S2UYF4</accession>
<feature type="compositionally biased region" description="Polar residues" evidence="1">
    <location>
        <begin position="1"/>
        <end position="26"/>
    </location>
</feature>
<gene>
    <name evidence="2" type="ORF">GIL414_LOCUS28818</name>
</gene>
<protein>
    <submittedName>
        <fullName evidence="2">Uncharacterized protein</fullName>
    </submittedName>
</protein>
<evidence type="ECO:0000313" key="2">
    <source>
        <dbReference type="EMBL" id="CAF4370378.1"/>
    </source>
</evidence>
<dbReference type="EMBL" id="CAJOBJ010050216">
    <property type="protein sequence ID" value="CAF4370378.1"/>
    <property type="molecule type" value="Genomic_DNA"/>
</dbReference>
<sequence length="72" mass="7998">QWSPAQNVSNEDTDTRSFQRTRSAQYTLEQAQSLLQQTTTSSSNNDTSTTELMELNDNHSQSSSQSTLVGID</sequence>
<dbReference type="AlphaFoldDB" id="A0A8S2UYF4"/>
<feature type="region of interest" description="Disordered" evidence="1">
    <location>
        <begin position="1"/>
        <end position="72"/>
    </location>
</feature>
<feature type="compositionally biased region" description="Polar residues" evidence="1">
    <location>
        <begin position="58"/>
        <end position="72"/>
    </location>
</feature>
<name>A0A8S2UYF4_9BILA</name>